<dbReference type="RefSeq" id="WP_073394313.1">
    <property type="nucleotide sequence ID" value="NZ_FRBX01000002.1"/>
</dbReference>
<dbReference type="AlphaFoldDB" id="A0AB36P469"/>
<evidence type="ECO:0000313" key="6">
    <source>
        <dbReference type="Proteomes" id="UP000184216"/>
    </source>
</evidence>
<sequence>MKKYLFIVLFVLCFSANAQTKLTFSYDAAGNQISRTLCINCVSKTVEEIKEIEAITQDDLFQFSEKDFISYYPNPVKEELYLQWQLINENYITSVQLYSVTGQVLRTYQRNKQENNLTIPFQQYPSGIYIVLMSYKDGGEKSIKIIKQ</sequence>
<keyword evidence="1 2" id="KW-0732">Signal</keyword>
<keyword evidence="6" id="KW-1185">Reference proteome</keyword>
<evidence type="ECO:0000259" key="3">
    <source>
        <dbReference type="Pfam" id="PF18962"/>
    </source>
</evidence>
<dbReference type="Proteomes" id="UP000198431">
    <property type="component" value="Unassembled WGS sequence"/>
</dbReference>
<dbReference type="InterPro" id="IPR026444">
    <property type="entry name" value="Secre_tail"/>
</dbReference>
<organism evidence="4 7">
    <name type="scientific">Flavobacterium pectinovorum</name>
    <dbReference type="NCBI Taxonomy" id="29533"/>
    <lineage>
        <taxon>Bacteria</taxon>
        <taxon>Pseudomonadati</taxon>
        <taxon>Bacteroidota</taxon>
        <taxon>Flavobacteriia</taxon>
        <taxon>Flavobacteriales</taxon>
        <taxon>Flavobacteriaceae</taxon>
        <taxon>Flavobacterium</taxon>
    </lineage>
</organism>
<evidence type="ECO:0000313" key="7">
    <source>
        <dbReference type="Proteomes" id="UP000198431"/>
    </source>
</evidence>
<dbReference type="NCBIfam" id="TIGR04183">
    <property type="entry name" value="Por_Secre_tail"/>
    <property type="match status" value="1"/>
</dbReference>
<dbReference type="EMBL" id="FRBX01000002">
    <property type="protein sequence ID" value="SHL89384.1"/>
    <property type="molecule type" value="Genomic_DNA"/>
</dbReference>
<feature type="domain" description="Secretion system C-terminal sorting" evidence="3">
    <location>
        <begin position="72"/>
        <end position="139"/>
    </location>
</feature>
<gene>
    <name evidence="4" type="ORF">B0A72_05185</name>
    <name evidence="5" type="ORF">SAMN05444387_1375</name>
</gene>
<comment type="caution">
    <text evidence="4">The sequence shown here is derived from an EMBL/GenBank/DDBJ whole genome shotgun (WGS) entry which is preliminary data.</text>
</comment>
<reference evidence="5 6" key="2">
    <citation type="submission" date="2016-11" db="EMBL/GenBank/DDBJ databases">
        <authorList>
            <person name="Varghese N."/>
            <person name="Submissions S."/>
        </authorList>
    </citation>
    <scope>NUCLEOTIDE SEQUENCE [LARGE SCALE GENOMIC DNA]</scope>
    <source>
        <strain evidence="5 6">DSM 6368</strain>
    </source>
</reference>
<proteinExistence type="predicted"/>
<name>A0AB36P469_9FLAO</name>
<reference evidence="4 7" key="1">
    <citation type="submission" date="2016-11" db="EMBL/GenBank/DDBJ databases">
        <title>Whole genomes of Flavobacteriaceae.</title>
        <authorList>
            <person name="Stine C."/>
            <person name="Li C."/>
            <person name="Tadesse D."/>
        </authorList>
    </citation>
    <scope>NUCLEOTIDE SEQUENCE [LARGE SCALE GENOMIC DNA]</scope>
    <source>
        <strain evidence="4 7">ATCC 19366</strain>
    </source>
</reference>
<protein>
    <submittedName>
        <fullName evidence="5">Por secretion system C-terminal sorting domain-containing protein</fullName>
    </submittedName>
</protein>
<accession>A0AB36P469</accession>
<evidence type="ECO:0000256" key="1">
    <source>
        <dbReference type="ARBA" id="ARBA00022729"/>
    </source>
</evidence>
<dbReference type="Proteomes" id="UP000184216">
    <property type="component" value="Unassembled WGS sequence"/>
</dbReference>
<evidence type="ECO:0000256" key="2">
    <source>
        <dbReference type="SAM" id="SignalP"/>
    </source>
</evidence>
<dbReference type="Pfam" id="PF18962">
    <property type="entry name" value="Por_Secre_tail"/>
    <property type="match status" value="1"/>
</dbReference>
<dbReference type="EMBL" id="MUHB01000006">
    <property type="protein sequence ID" value="OXB06442.1"/>
    <property type="molecule type" value="Genomic_DNA"/>
</dbReference>
<evidence type="ECO:0000313" key="5">
    <source>
        <dbReference type="EMBL" id="SHL89384.1"/>
    </source>
</evidence>
<evidence type="ECO:0000313" key="4">
    <source>
        <dbReference type="EMBL" id="OXB06442.1"/>
    </source>
</evidence>
<feature type="chain" id="PRO_5044301708" evidence="2">
    <location>
        <begin position="19"/>
        <end position="148"/>
    </location>
</feature>
<feature type="signal peptide" evidence="2">
    <location>
        <begin position="1"/>
        <end position="18"/>
    </location>
</feature>